<reference evidence="2" key="2">
    <citation type="journal article" date="2024" name="Environ. Microbiol.">
        <title>Genome analysis and description of Tunturibacter gen. nov. expands the diversity of Terriglobia in tundra soils.</title>
        <authorList>
            <person name="Messyasz A."/>
            <person name="Mannisto M.K."/>
            <person name="Kerkhof L.J."/>
            <person name="Haggblom M.M."/>
        </authorList>
    </citation>
    <scope>NUCLEOTIDE SEQUENCE</scope>
    <source>
        <strain evidence="2">X5P6</strain>
    </source>
</reference>
<gene>
    <name evidence="2" type="ORF">RBB77_18140</name>
</gene>
<keyword evidence="1" id="KW-0812">Transmembrane</keyword>
<proteinExistence type="predicted"/>
<name>A0AAU7ZMS4_9BACT</name>
<dbReference type="KEGG" id="tpsc:RBB77_18140"/>
<dbReference type="EMBL" id="CP132942">
    <property type="protein sequence ID" value="XCB32342.1"/>
    <property type="molecule type" value="Genomic_DNA"/>
</dbReference>
<dbReference type="RefSeq" id="WP_353063184.1">
    <property type="nucleotide sequence ID" value="NZ_CP132942.1"/>
</dbReference>
<sequence>MEQVLTEKPFNSYSSHFERNEAHSSGVSWSAVIAGAFATAALSLILLALGTGLGLSSVSPYSGSGISASTVGKSAIIWLIVMEILSSAMGGYLAGRLRTKWASIHNDEVYFRDTAHGFLAWATAFVITVAFLATAATTMIGSGSSPTNPTKSGQSRAEGLDPNAYFVDTLFRMDASKPDATNAAASVEAGAIFAHALAQGDFTTADKSYLDQLVSARTGLPQTEADKRVSDVFSNAQQSVEAARKATAHTLLWIFLALLIGAFCASFSATIGGRQRDNVVTV</sequence>
<feature type="transmembrane region" description="Helical" evidence="1">
    <location>
        <begin position="29"/>
        <end position="55"/>
    </location>
</feature>
<reference evidence="2" key="1">
    <citation type="submission" date="2023-08" db="EMBL/GenBank/DDBJ databases">
        <authorList>
            <person name="Messyasz A."/>
            <person name="Mannisto M.K."/>
            <person name="Kerkhof L.J."/>
            <person name="Haggblom M."/>
        </authorList>
    </citation>
    <scope>NUCLEOTIDE SEQUENCE</scope>
    <source>
        <strain evidence="2">X5P6</strain>
    </source>
</reference>
<evidence type="ECO:0000313" key="2">
    <source>
        <dbReference type="EMBL" id="XCB32342.1"/>
    </source>
</evidence>
<feature type="transmembrane region" description="Helical" evidence="1">
    <location>
        <begin position="251"/>
        <end position="271"/>
    </location>
</feature>
<keyword evidence="1" id="KW-0472">Membrane</keyword>
<feature type="transmembrane region" description="Helical" evidence="1">
    <location>
        <begin position="75"/>
        <end position="97"/>
    </location>
</feature>
<feature type="transmembrane region" description="Helical" evidence="1">
    <location>
        <begin position="118"/>
        <end position="140"/>
    </location>
</feature>
<protein>
    <recommendedName>
        <fullName evidence="3">Transmembrane protein</fullName>
    </recommendedName>
</protein>
<dbReference type="AlphaFoldDB" id="A0AAU7ZMS4"/>
<keyword evidence="1" id="KW-1133">Transmembrane helix</keyword>
<evidence type="ECO:0000256" key="1">
    <source>
        <dbReference type="SAM" id="Phobius"/>
    </source>
</evidence>
<evidence type="ECO:0008006" key="3">
    <source>
        <dbReference type="Google" id="ProtNLM"/>
    </source>
</evidence>
<organism evidence="2">
    <name type="scientific">Tunturiibacter psychrotolerans</name>
    <dbReference type="NCBI Taxonomy" id="3069686"/>
    <lineage>
        <taxon>Bacteria</taxon>
        <taxon>Pseudomonadati</taxon>
        <taxon>Acidobacteriota</taxon>
        <taxon>Terriglobia</taxon>
        <taxon>Terriglobales</taxon>
        <taxon>Acidobacteriaceae</taxon>
        <taxon>Tunturiibacter</taxon>
    </lineage>
</organism>
<accession>A0AAU7ZMS4</accession>